<dbReference type="InterPro" id="IPR007218">
    <property type="entry name" value="DNA_pol_delta_4"/>
</dbReference>
<evidence type="ECO:0000313" key="3">
    <source>
        <dbReference type="Proteomes" id="UP000799444"/>
    </source>
</evidence>
<dbReference type="Proteomes" id="UP000799444">
    <property type="component" value="Unassembled WGS sequence"/>
</dbReference>
<feature type="region of interest" description="Disordered" evidence="1">
    <location>
        <begin position="1"/>
        <end position="58"/>
    </location>
</feature>
<feature type="region of interest" description="Disordered" evidence="1">
    <location>
        <begin position="77"/>
        <end position="100"/>
    </location>
</feature>
<dbReference type="OrthoDB" id="337486at2759"/>
<keyword evidence="3" id="KW-1185">Reference proteome</keyword>
<dbReference type="PANTHER" id="PTHR14303">
    <property type="entry name" value="DNA POLYMERASE DELTA SUBUNIT 4"/>
    <property type="match status" value="1"/>
</dbReference>
<evidence type="ECO:0000313" key="2">
    <source>
        <dbReference type="EMBL" id="KAF2734923.1"/>
    </source>
</evidence>
<dbReference type="GO" id="GO:0043625">
    <property type="term" value="C:delta DNA polymerase complex"/>
    <property type="evidence" value="ECO:0007669"/>
    <property type="project" value="TreeGrafter"/>
</dbReference>
<dbReference type="GO" id="GO:0006261">
    <property type="term" value="P:DNA-templated DNA replication"/>
    <property type="evidence" value="ECO:0007669"/>
    <property type="project" value="TreeGrafter"/>
</dbReference>
<dbReference type="Pfam" id="PF04081">
    <property type="entry name" value="DNA_pol_delta_4"/>
    <property type="match status" value="1"/>
</dbReference>
<evidence type="ECO:0008006" key="4">
    <source>
        <dbReference type="Google" id="ProtNLM"/>
    </source>
</evidence>
<organism evidence="2 3">
    <name type="scientific">Polyplosphaeria fusca</name>
    <dbReference type="NCBI Taxonomy" id="682080"/>
    <lineage>
        <taxon>Eukaryota</taxon>
        <taxon>Fungi</taxon>
        <taxon>Dikarya</taxon>
        <taxon>Ascomycota</taxon>
        <taxon>Pezizomycotina</taxon>
        <taxon>Dothideomycetes</taxon>
        <taxon>Pleosporomycetidae</taxon>
        <taxon>Pleosporales</taxon>
        <taxon>Tetraplosphaeriaceae</taxon>
        <taxon>Polyplosphaeria</taxon>
    </lineage>
</organism>
<accession>A0A9P4V386</accession>
<dbReference type="AlphaFoldDB" id="A0A9P4V386"/>
<name>A0A9P4V386_9PLEO</name>
<comment type="caution">
    <text evidence="2">The sequence shown here is derived from an EMBL/GenBank/DDBJ whole genome shotgun (WGS) entry which is preliminary data.</text>
</comment>
<dbReference type="EMBL" id="ML996141">
    <property type="protein sequence ID" value="KAF2734923.1"/>
    <property type="molecule type" value="Genomic_DNA"/>
</dbReference>
<sequence>MPPKRRTSGKTAAKGSQSTLAFHGASNRVTKPGARTDDAKKSLLPSSTSDASPAKVADVVTTDTSDLTTADAAIVEQTDKEQIAQQVSTTPEEEEAREMTPARIRKYWESKEKERTTPRVHQQALSMHEKILREWDMSAQYGPCTGIARLKRWKRAQRLDLNPPLEVLAVLLREEDGPGKYTVQRSHVDEILNVTAEGTA</sequence>
<proteinExistence type="predicted"/>
<dbReference type="GO" id="GO:0000731">
    <property type="term" value="P:DNA synthesis involved in DNA repair"/>
    <property type="evidence" value="ECO:0007669"/>
    <property type="project" value="InterPro"/>
</dbReference>
<protein>
    <recommendedName>
        <fullName evidence="4">DNA polymerase delta subunit 4</fullName>
    </recommendedName>
</protein>
<evidence type="ECO:0000256" key="1">
    <source>
        <dbReference type="SAM" id="MobiDB-lite"/>
    </source>
</evidence>
<dbReference type="PANTHER" id="PTHR14303:SF0">
    <property type="entry name" value="DNA POLYMERASE DELTA SUBUNIT 4"/>
    <property type="match status" value="1"/>
</dbReference>
<gene>
    <name evidence="2" type="ORF">EJ04DRAFT_512080</name>
</gene>
<reference evidence="2" key="1">
    <citation type="journal article" date="2020" name="Stud. Mycol.">
        <title>101 Dothideomycetes genomes: a test case for predicting lifestyles and emergence of pathogens.</title>
        <authorList>
            <person name="Haridas S."/>
            <person name="Albert R."/>
            <person name="Binder M."/>
            <person name="Bloem J."/>
            <person name="Labutti K."/>
            <person name="Salamov A."/>
            <person name="Andreopoulos B."/>
            <person name="Baker S."/>
            <person name="Barry K."/>
            <person name="Bills G."/>
            <person name="Bluhm B."/>
            <person name="Cannon C."/>
            <person name="Castanera R."/>
            <person name="Culley D."/>
            <person name="Daum C."/>
            <person name="Ezra D."/>
            <person name="Gonzalez J."/>
            <person name="Henrissat B."/>
            <person name="Kuo A."/>
            <person name="Liang C."/>
            <person name="Lipzen A."/>
            <person name="Lutzoni F."/>
            <person name="Magnuson J."/>
            <person name="Mondo S."/>
            <person name="Nolan M."/>
            <person name="Ohm R."/>
            <person name="Pangilinan J."/>
            <person name="Park H.-J."/>
            <person name="Ramirez L."/>
            <person name="Alfaro M."/>
            <person name="Sun H."/>
            <person name="Tritt A."/>
            <person name="Yoshinaga Y."/>
            <person name="Zwiers L.-H."/>
            <person name="Turgeon B."/>
            <person name="Goodwin S."/>
            <person name="Spatafora J."/>
            <person name="Crous P."/>
            <person name="Grigoriev I."/>
        </authorList>
    </citation>
    <scope>NUCLEOTIDE SEQUENCE</scope>
    <source>
        <strain evidence="2">CBS 125425</strain>
    </source>
</reference>
<dbReference type="GO" id="GO:0003887">
    <property type="term" value="F:DNA-directed DNA polymerase activity"/>
    <property type="evidence" value="ECO:0007669"/>
    <property type="project" value="TreeGrafter"/>
</dbReference>